<feature type="binding site" evidence="7">
    <location>
        <begin position="74"/>
        <end position="76"/>
    </location>
    <ligand>
        <name>5-amino-6-(D-ribitylamino)uracil</name>
        <dbReference type="ChEBI" id="CHEBI:15934"/>
    </ligand>
</feature>
<name>G0EEF8_PYRF1</name>
<organism evidence="8 9">
    <name type="scientific">Pyrolobus fumarii (strain DSM 11204 / 1A)</name>
    <dbReference type="NCBI Taxonomy" id="694429"/>
    <lineage>
        <taxon>Archaea</taxon>
        <taxon>Thermoproteota</taxon>
        <taxon>Thermoprotei</taxon>
        <taxon>Desulfurococcales</taxon>
        <taxon>Pyrodictiaceae</taxon>
        <taxon>Pyrolobus</taxon>
    </lineage>
</organism>
<dbReference type="GO" id="GO:0009349">
    <property type="term" value="C:riboflavin synthase complex"/>
    <property type="evidence" value="ECO:0007669"/>
    <property type="project" value="UniProtKB-UniRule"/>
</dbReference>
<dbReference type="GO" id="GO:0009231">
    <property type="term" value="P:riboflavin biosynthetic process"/>
    <property type="evidence" value="ECO:0007669"/>
    <property type="project" value="UniProtKB-UniRule"/>
</dbReference>
<dbReference type="InterPro" id="IPR034964">
    <property type="entry name" value="LS"/>
</dbReference>
<dbReference type="FunFam" id="3.40.50.960:FF:000003">
    <property type="entry name" value="6,7-dimethyl-8-ribityllumazine synthase"/>
    <property type="match status" value="1"/>
</dbReference>
<dbReference type="Proteomes" id="UP000001037">
    <property type="component" value="Chromosome"/>
</dbReference>
<dbReference type="AlphaFoldDB" id="G0EEF8"/>
<evidence type="ECO:0000256" key="2">
    <source>
        <dbReference type="ARBA" id="ARBA00007424"/>
    </source>
</evidence>
<dbReference type="HAMAP" id="MF_00178">
    <property type="entry name" value="Lumazine_synth"/>
    <property type="match status" value="1"/>
</dbReference>
<feature type="binding site" evidence="7">
    <location>
        <position position="18"/>
    </location>
    <ligand>
        <name>5-amino-6-(D-ribitylamino)uracil</name>
        <dbReference type="ChEBI" id="CHEBI:15934"/>
    </ligand>
</feature>
<dbReference type="Pfam" id="PF00885">
    <property type="entry name" value="DMRL_synthase"/>
    <property type="match status" value="1"/>
</dbReference>
<dbReference type="InterPro" id="IPR036467">
    <property type="entry name" value="LS/RS_sf"/>
</dbReference>
<dbReference type="OrthoDB" id="7610at2157"/>
<feature type="active site" description="Proton donor" evidence="7">
    <location>
        <position position="82"/>
    </location>
</feature>
<keyword evidence="4 7" id="KW-0686">Riboflavin biosynthesis</keyword>
<protein>
    <recommendedName>
        <fullName evidence="3 7">6,7-dimethyl-8-ribityllumazine synthase</fullName>
        <shortName evidence="7">DMRL synthase</shortName>
        <shortName evidence="7">LS</shortName>
        <shortName evidence="7">Lumazine synthase</shortName>
        <ecNumber evidence="3 7">2.5.1.78</ecNumber>
    </recommendedName>
</protein>
<dbReference type="InterPro" id="IPR002180">
    <property type="entry name" value="LS/RS"/>
</dbReference>
<dbReference type="GO" id="GO:0000906">
    <property type="term" value="F:6,7-dimethyl-8-ribityllumazine synthase activity"/>
    <property type="evidence" value="ECO:0007669"/>
    <property type="project" value="UniProtKB-UniRule"/>
</dbReference>
<keyword evidence="5 7" id="KW-0808">Transferase</keyword>
<dbReference type="FunCoup" id="G0EEF8">
    <property type="interactions" value="106"/>
</dbReference>
<evidence type="ECO:0000256" key="3">
    <source>
        <dbReference type="ARBA" id="ARBA00012664"/>
    </source>
</evidence>
<feature type="binding site" evidence="7">
    <location>
        <position position="107"/>
    </location>
    <ligand>
        <name>5-amino-6-(D-ribitylamino)uracil</name>
        <dbReference type="ChEBI" id="CHEBI:15934"/>
    </ligand>
</feature>
<comment type="similarity">
    <text evidence="2 7">Belongs to the DMRL synthase family.</text>
</comment>
<dbReference type="PANTHER" id="PTHR21058">
    <property type="entry name" value="6,7-DIMETHYL-8-RIBITYLLUMAZINE SYNTHASE DMRL SYNTHASE LUMAZINE SYNTHASE"/>
    <property type="match status" value="1"/>
</dbReference>
<evidence type="ECO:0000256" key="6">
    <source>
        <dbReference type="ARBA" id="ARBA00048785"/>
    </source>
</evidence>
<proteinExistence type="inferred from homology"/>
<dbReference type="Gene3D" id="3.40.50.960">
    <property type="entry name" value="Lumazine/riboflavin synthase"/>
    <property type="match status" value="1"/>
</dbReference>
<comment type="catalytic activity">
    <reaction evidence="6 7">
        <text>(2S)-2-hydroxy-3-oxobutyl phosphate + 5-amino-6-(D-ribitylamino)uracil = 6,7-dimethyl-8-(1-D-ribityl)lumazine + phosphate + 2 H2O + H(+)</text>
        <dbReference type="Rhea" id="RHEA:26152"/>
        <dbReference type="ChEBI" id="CHEBI:15377"/>
        <dbReference type="ChEBI" id="CHEBI:15378"/>
        <dbReference type="ChEBI" id="CHEBI:15934"/>
        <dbReference type="ChEBI" id="CHEBI:43474"/>
        <dbReference type="ChEBI" id="CHEBI:58201"/>
        <dbReference type="ChEBI" id="CHEBI:58830"/>
        <dbReference type="EC" id="2.5.1.78"/>
    </reaction>
</comment>
<feature type="binding site" evidence="7">
    <location>
        <position position="122"/>
    </location>
    <ligand>
        <name>(2S)-2-hydroxy-3-oxobutyl phosphate</name>
        <dbReference type="ChEBI" id="CHEBI:58830"/>
    </ligand>
</feature>
<evidence type="ECO:0000313" key="8">
    <source>
        <dbReference type="EMBL" id="AEM37999.1"/>
    </source>
</evidence>
<gene>
    <name evidence="7" type="primary">ribH</name>
    <name evidence="8" type="ordered locus">Pyrfu_0127</name>
</gene>
<dbReference type="EMBL" id="CP002838">
    <property type="protein sequence ID" value="AEM37999.1"/>
    <property type="molecule type" value="Genomic_DNA"/>
</dbReference>
<evidence type="ECO:0000256" key="4">
    <source>
        <dbReference type="ARBA" id="ARBA00022619"/>
    </source>
</evidence>
<evidence type="ECO:0000256" key="5">
    <source>
        <dbReference type="ARBA" id="ARBA00022679"/>
    </source>
</evidence>
<dbReference type="HOGENOM" id="CLU_089358_3_1_2"/>
<dbReference type="GeneID" id="11139761"/>
<dbReference type="CDD" id="cd09211">
    <property type="entry name" value="Lumazine_synthase_archaeal"/>
    <property type="match status" value="1"/>
</dbReference>
<feature type="binding site" evidence="7">
    <location>
        <begin position="79"/>
        <end position="80"/>
    </location>
    <ligand>
        <name>(2S)-2-hydroxy-3-oxobutyl phosphate</name>
        <dbReference type="ChEBI" id="CHEBI:58830"/>
    </ligand>
</feature>
<comment type="function">
    <text evidence="7">Catalyzes the formation of 6,7-dimethyl-8-ribityllumazine by condensation of 5-amino-6-(D-ribitylamino)uracil with 3,4-dihydroxy-2-butanone 4-phosphate. This is the penultimate step in the biosynthesis of riboflavin.</text>
</comment>
<accession>G0EEF8</accession>
<keyword evidence="9" id="KW-1185">Reference proteome</keyword>
<dbReference type="EC" id="2.5.1.78" evidence="3 7"/>
<comment type="pathway">
    <text evidence="1 7">Cofactor biosynthesis; riboflavin biosynthesis; riboflavin from 2-hydroxy-3-oxobutyl phosphate and 5-amino-6-(D-ribitylamino)uracil: step 1/2.</text>
</comment>
<dbReference type="eggNOG" id="arCOG01323">
    <property type="taxonomic scope" value="Archaea"/>
</dbReference>
<evidence type="ECO:0000256" key="7">
    <source>
        <dbReference type="HAMAP-Rule" id="MF_00178"/>
    </source>
</evidence>
<evidence type="ECO:0000256" key="1">
    <source>
        <dbReference type="ARBA" id="ARBA00004917"/>
    </source>
</evidence>
<dbReference type="UniPathway" id="UPA00275">
    <property type="reaction ID" value="UER00404"/>
</dbReference>
<feature type="binding site" evidence="7">
    <location>
        <begin position="50"/>
        <end position="52"/>
    </location>
    <ligand>
        <name>5-amino-6-(D-ribitylamino)uracil</name>
        <dbReference type="ChEBI" id="CHEBI:15934"/>
    </ligand>
</feature>
<dbReference type="NCBIfam" id="TIGR00114">
    <property type="entry name" value="lumazine-synth"/>
    <property type="match status" value="1"/>
</dbReference>
<dbReference type="RefSeq" id="WP_014025676.1">
    <property type="nucleotide sequence ID" value="NC_015931.1"/>
</dbReference>
<sequence length="157" mass="17175">MNENKAGKVRLAIVVSEFNYDITELMLKKALSHAKFLDAEVTYVVKVPGVYDAPYAVAELLEKPDVDAVAVIGAVIKGETKHDEVVANQAARKMLDLGVEKGKPVTLGVIGPGATRLQAQARVEEYARRAVEAAVKLARRIRALRITKYEGKTVFIE</sequence>
<dbReference type="SUPFAM" id="SSF52121">
    <property type="entry name" value="Lumazine synthase"/>
    <property type="match status" value="1"/>
</dbReference>
<dbReference type="KEGG" id="pfm:Pyrfu_0127"/>
<reference evidence="8 9" key="1">
    <citation type="journal article" date="2011" name="Stand. Genomic Sci.">
        <title>Complete genome sequence of the hyperthermophilic chemolithoautotroph Pyrolobus fumarii type strain (1A).</title>
        <authorList>
            <person name="Anderson I."/>
            <person name="Goker M."/>
            <person name="Nolan M."/>
            <person name="Lucas S."/>
            <person name="Hammon N."/>
            <person name="Deshpande S."/>
            <person name="Cheng J.F."/>
            <person name="Tapia R."/>
            <person name="Han C."/>
            <person name="Goodwin L."/>
            <person name="Pitluck S."/>
            <person name="Huntemann M."/>
            <person name="Liolios K."/>
            <person name="Ivanova N."/>
            <person name="Pagani I."/>
            <person name="Mavromatis K."/>
            <person name="Ovchinikova G."/>
            <person name="Pati A."/>
            <person name="Chen A."/>
            <person name="Palaniappan K."/>
            <person name="Land M."/>
            <person name="Hauser L."/>
            <person name="Brambilla E.M."/>
            <person name="Huber H."/>
            <person name="Yasawong M."/>
            <person name="Rohde M."/>
            <person name="Spring S."/>
            <person name="Abt B."/>
            <person name="Sikorski J."/>
            <person name="Wirth R."/>
            <person name="Detter J.C."/>
            <person name="Woyke T."/>
            <person name="Bristow J."/>
            <person name="Eisen J.A."/>
            <person name="Markowitz V."/>
            <person name="Hugenholtz P."/>
            <person name="Kyrpides N.C."/>
            <person name="Klenk H.P."/>
            <person name="Lapidus A."/>
        </authorList>
    </citation>
    <scope>NUCLEOTIDE SEQUENCE [LARGE SCALE GENOMIC DNA]</scope>
    <source>
        <strain evidence="9">DSM 11204 / 1A</strain>
    </source>
</reference>
<evidence type="ECO:0000313" key="9">
    <source>
        <dbReference type="Proteomes" id="UP000001037"/>
    </source>
</evidence>
<dbReference type="STRING" id="694429.Pyrfu_0127"/>
<dbReference type="InParanoid" id="G0EEF8"/>
<dbReference type="PANTHER" id="PTHR21058:SF0">
    <property type="entry name" value="6,7-DIMETHYL-8-RIBITYLLUMAZINE SYNTHASE"/>
    <property type="match status" value="1"/>
</dbReference>